<dbReference type="SMART" id="SM00382">
    <property type="entry name" value="AAA"/>
    <property type="match status" value="1"/>
</dbReference>
<organism evidence="3 4">
    <name type="scientific">Candidatus Magnetaquiglobus chichijimensis</name>
    <dbReference type="NCBI Taxonomy" id="3141448"/>
    <lineage>
        <taxon>Bacteria</taxon>
        <taxon>Pseudomonadati</taxon>
        <taxon>Pseudomonadota</taxon>
        <taxon>Magnetococcia</taxon>
        <taxon>Magnetococcales</taxon>
        <taxon>Candidatus Magnetaquicoccaceae</taxon>
        <taxon>Candidatus Magnetaquiglobus</taxon>
    </lineage>
</organism>
<dbReference type="Pfam" id="PF13541">
    <property type="entry name" value="ChlI"/>
    <property type="match status" value="1"/>
</dbReference>
<evidence type="ECO:0000259" key="2">
    <source>
        <dbReference type="SMART" id="SM00382"/>
    </source>
</evidence>
<evidence type="ECO:0000313" key="3">
    <source>
        <dbReference type="EMBL" id="GAB0056371.1"/>
    </source>
</evidence>
<evidence type="ECO:0000313" key="4">
    <source>
        <dbReference type="Proteomes" id="UP001628193"/>
    </source>
</evidence>
<name>A0ABQ0C651_9PROT</name>
<dbReference type="Gene3D" id="3.40.50.300">
    <property type="entry name" value="P-loop containing nucleotide triphosphate hydrolases"/>
    <property type="match status" value="1"/>
</dbReference>
<dbReference type="InterPro" id="IPR020568">
    <property type="entry name" value="Ribosomal_Su5_D2-typ_SF"/>
</dbReference>
<keyword evidence="4" id="KW-1185">Reference proteome</keyword>
<feature type="domain" description="AAA+ ATPase" evidence="2">
    <location>
        <begin position="217"/>
        <end position="400"/>
    </location>
</feature>
<reference evidence="3 4" key="2">
    <citation type="submission" date="2024-09" db="EMBL/GenBank/DDBJ databases">
        <title>Draft genome sequence of Candidatus Magnetaquicoccaceae bacterium FCR-1.</title>
        <authorList>
            <person name="Shimoshige H."/>
            <person name="Shimamura S."/>
            <person name="Taoka A."/>
            <person name="Kobayashi H."/>
            <person name="Maekawa T."/>
        </authorList>
    </citation>
    <scope>NUCLEOTIDE SEQUENCE [LARGE SCALE GENOMIC DNA]</scope>
    <source>
        <strain evidence="3 4">FCR-1</strain>
    </source>
</reference>
<dbReference type="InterPro" id="IPR027417">
    <property type="entry name" value="P-loop_NTPase"/>
</dbReference>
<comment type="similarity">
    <text evidence="1">Belongs to the Mg-chelatase subunits D/I family. ComM subfamily.</text>
</comment>
<dbReference type="Pfam" id="PF13335">
    <property type="entry name" value="Mg_chelatase_C"/>
    <property type="match status" value="1"/>
</dbReference>
<dbReference type="PANTHER" id="PTHR32039">
    <property type="entry name" value="MAGNESIUM-CHELATASE SUBUNIT CHLI"/>
    <property type="match status" value="1"/>
</dbReference>
<dbReference type="InterPro" id="IPR025158">
    <property type="entry name" value="Mg_chelat-rel_C"/>
</dbReference>
<dbReference type="InterPro" id="IPR004482">
    <property type="entry name" value="Mg_chelat-rel"/>
</dbReference>
<dbReference type="Proteomes" id="UP001628193">
    <property type="component" value="Unassembled WGS sequence"/>
</dbReference>
<dbReference type="RefSeq" id="WP_420904082.1">
    <property type="nucleotide sequence ID" value="NZ_BAAFGK010000002.1"/>
</dbReference>
<dbReference type="InterPro" id="IPR003593">
    <property type="entry name" value="AAA+_ATPase"/>
</dbReference>
<dbReference type="CDD" id="cd00009">
    <property type="entry name" value="AAA"/>
    <property type="match status" value="1"/>
</dbReference>
<reference evidence="3 4" key="1">
    <citation type="submission" date="2024-05" db="EMBL/GenBank/DDBJ databases">
        <authorList>
            <consortium name="Candidatus Magnetaquicoccaceae bacterium FCR-1 genome sequencing consortium"/>
            <person name="Shimoshige H."/>
            <person name="Shimamura S."/>
            <person name="Taoka A."/>
            <person name="Kobayashi H."/>
            <person name="Maekawa T."/>
        </authorList>
    </citation>
    <scope>NUCLEOTIDE SEQUENCE [LARGE SCALE GENOMIC DNA]</scope>
    <source>
        <strain evidence="3 4">FCR-1</strain>
    </source>
</reference>
<sequence>MLARVDTIALDGIRAIPVEIEVDLGRGLPVLNVVGLPDGAVRESKDRIRSALKNSGVQLPARRITINLAPADLPKEGSAYDLPMAVGLLAALELVPDGQMHGRLFLGELSLDGRIKPVPGCLPAALLAKELNLKELIVPAGNGPEGALAGGRVIAPETLLDLMRHLSGEKPLEPVPPLDWQQTLVAQESRGIGRVRDLADIKGQEHARRALEVAAAGGHNLIMSGPPGSGKTLLARCLPGILPALSLEEALEVTAIHSVAGRLEGNAPLLTRRPFRAPHHTASHVALIGGGGVPRPGEVSLAHRGVLFLDEIPEFGRYVLETLREPLEAGEVGISRAARSTRFPARFQMVAACNPCPCGHRGNPYVSCRCSPMQVERYGARLSGPLLDRIDLHVEVPPVPPETMAELPSGESSAIVRERVTEARVRQARRNGGAVLNAELDGVPLDRCATLDAESRELLLHASRKMGFSARSHNRILKVSRTIADLEGAEAIHATHLAEAIQFRMGGRFPGNR</sequence>
<dbReference type="EMBL" id="BAAFGK010000002">
    <property type="protein sequence ID" value="GAB0056371.1"/>
    <property type="molecule type" value="Genomic_DNA"/>
</dbReference>
<dbReference type="SUPFAM" id="SSF54211">
    <property type="entry name" value="Ribosomal protein S5 domain 2-like"/>
    <property type="match status" value="1"/>
</dbReference>
<evidence type="ECO:0000256" key="1">
    <source>
        <dbReference type="ARBA" id="ARBA00006354"/>
    </source>
</evidence>
<dbReference type="PANTHER" id="PTHR32039:SF7">
    <property type="entry name" value="COMPETENCE PROTEIN COMM"/>
    <property type="match status" value="1"/>
</dbReference>
<dbReference type="InterPro" id="IPR045006">
    <property type="entry name" value="CHLI-like"/>
</dbReference>
<comment type="caution">
    <text evidence="3">The sequence shown here is derived from an EMBL/GenBank/DDBJ whole genome shotgun (WGS) entry which is preliminary data.</text>
</comment>
<accession>A0ABQ0C651</accession>
<dbReference type="InterPro" id="IPR000523">
    <property type="entry name" value="Mg_chelatse_chII-like_cat_dom"/>
</dbReference>
<gene>
    <name evidence="3" type="primary">comM</name>
    <name evidence="3" type="ORF">SIID45300_00677</name>
</gene>
<proteinExistence type="inferred from homology"/>
<dbReference type="Gene3D" id="3.30.230.10">
    <property type="match status" value="1"/>
</dbReference>
<protein>
    <submittedName>
        <fullName evidence="3">Competence protein ComM</fullName>
    </submittedName>
</protein>
<dbReference type="SUPFAM" id="SSF52540">
    <property type="entry name" value="P-loop containing nucleoside triphosphate hydrolases"/>
    <property type="match status" value="1"/>
</dbReference>
<dbReference type="Pfam" id="PF01078">
    <property type="entry name" value="Mg_chelatase"/>
    <property type="match status" value="1"/>
</dbReference>
<dbReference type="NCBIfam" id="TIGR00368">
    <property type="entry name" value="YifB family Mg chelatase-like AAA ATPase"/>
    <property type="match status" value="1"/>
</dbReference>
<dbReference type="InterPro" id="IPR014721">
    <property type="entry name" value="Ribsml_uS5_D2-typ_fold_subgr"/>
</dbReference>